<dbReference type="SUPFAM" id="SSF53067">
    <property type="entry name" value="Actin-like ATPase domain"/>
    <property type="match status" value="1"/>
</dbReference>
<dbReference type="PROSITE" id="PS01125">
    <property type="entry name" value="ROK"/>
    <property type="match status" value="1"/>
</dbReference>
<keyword evidence="3" id="KW-1185">Reference proteome</keyword>
<dbReference type="InterPro" id="IPR036388">
    <property type="entry name" value="WH-like_DNA-bd_sf"/>
</dbReference>
<dbReference type="RefSeq" id="WP_093823812.1">
    <property type="nucleotide sequence ID" value="NZ_FOLQ01000002.1"/>
</dbReference>
<dbReference type="GO" id="GO:0016301">
    <property type="term" value="F:kinase activity"/>
    <property type="evidence" value="ECO:0007669"/>
    <property type="project" value="UniProtKB-KW"/>
</dbReference>
<dbReference type="SUPFAM" id="SSF46785">
    <property type="entry name" value="Winged helix' DNA-binding domain"/>
    <property type="match status" value="1"/>
</dbReference>
<dbReference type="PANTHER" id="PTHR18964:SF149">
    <property type="entry name" value="BIFUNCTIONAL UDP-N-ACETYLGLUCOSAMINE 2-EPIMERASE_N-ACETYLMANNOSAMINE KINASE"/>
    <property type="match status" value="1"/>
</dbReference>
<dbReference type="InterPro" id="IPR043129">
    <property type="entry name" value="ATPase_NBD"/>
</dbReference>
<dbReference type="OrthoDB" id="9810372at2"/>
<dbReference type="InterPro" id="IPR049874">
    <property type="entry name" value="ROK_cs"/>
</dbReference>
<comment type="similarity">
    <text evidence="1">Belongs to the ROK (NagC/XylR) family.</text>
</comment>
<dbReference type="InterPro" id="IPR036390">
    <property type="entry name" value="WH_DNA-bd_sf"/>
</dbReference>
<dbReference type="EMBL" id="FOLQ01000002">
    <property type="protein sequence ID" value="SFC65522.1"/>
    <property type="molecule type" value="Genomic_DNA"/>
</dbReference>
<evidence type="ECO:0000313" key="2">
    <source>
        <dbReference type="EMBL" id="SFC65522.1"/>
    </source>
</evidence>
<keyword evidence="2" id="KW-0808">Transferase</keyword>
<sequence length="410" mass="45114">MNPDIIFEEESPTQQSVVDYKKNQKQRKALAYLYAEGTCTLAYLTKMLHSSVPSVTNLVEELIDNQWVTAIGTATGSNGRRPVLFGLDRKHHYAAVLDVSTHDTKILFMDAQRRVIFRGDYDLRLNDNPAFLTSLVQHFTTALNDSGLTIDNLIAVGISMPGLIDSRRGQNMTYKNLNQTDESLTKWFSQKIGKPVYLINDTKATVLGESRFGGARGKKQVLAINIDWGVGLGIIVNGEVFQGASGFAGELGHIQVDPEGELCYCGKIGCLNTVTSASALVRRVQRDILAGQVSKLAAFRDRVDQIDIDELISAAHQGDSYAIDILHETGFQLGKGLAIAISLFNPEIIIVDGVLIRAAAFILSTIEQAISKYCLSDFRNDMTIELTKLNGTAKWLGTHAYVMEDVFATY</sequence>
<dbReference type="STRING" id="662367.SAMN05216167_10277"/>
<dbReference type="Gene3D" id="3.30.420.40">
    <property type="match status" value="2"/>
</dbReference>
<name>A0A1I1KZ06_9BACT</name>
<evidence type="ECO:0000313" key="3">
    <source>
        <dbReference type="Proteomes" id="UP000198598"/>
    </source>
</evidence>
<protein>
    <submittedName>
        <fullName evidence="2">Sugar kinase of the NBD/HSP70 family, may contain an N-terminal HTH domain</fullName>
    </submittedName>
</protein>
<dbReference type="InterPro" id="IPR000600">
    <property type="entry name" value="ROK"/>
</dbReference>
<dbReference type="Proteomes" id="UP000198598">
    <property type="component" value="Unassembled WGS sequence"/>
</dbReference>
<accession>A0A1I1KZ06</accession>
<gene>
    <name evidence="2" type="ORF">SAMN05216167_10277</name>
</gene>
<reference evidence="2 3" key="1">
    <citation type="submission" date="2016-10" db="EMBL/GenBank/DDBJ databases">
        <authorList>
            <person name="de Groot N.N."/>
        </authorList>
    </citation>
    <scope>NUCLEOTIDE SEQUENCE [LARGE SCALE GENOMIC DNA]</scope>
    <source>
        <strain evidence="2 3">DSM 26130</strain>
    </source>
</reference>
<keyword evidence="2" id="KW-0418">Kinase</keyword>
<proteinExistence type="inferred from homology"/>
<evidence type="ECO:0000256" key="1">
    <source>
        <dbReference type="ARBA" id="ARBA00006479"/>
    </source>
</evidence>
<dbReference type="AlphaFoldDB" id="A0A1I1KZ06"/>
<dbReference type="PANTHER" id="PTHR18964">
    <property type="entry name" value="ROK (REPRESSOR, ORF, KINASE) FAMILY"/>
    <property type="match status" value="1"/>
</dbReference>
<dbReference type="Gene3D" id="1.10.10.10">
    <property type="entry name" value="Winged helix-like DNA-binding domain superfamily/Winged helix DNA-binding domain"/>
    <property type="match status" value="1"/>
</dbReference>
<dbReference type="Pfam" id="PF00480">
    <property type="entry name" value="ROK"/>
    <property type="match status" value="1"/>
</dbReference>
<organism evidence="2 3">
    <name type="scientific">Spirosoma endophyticum</name>
    <dbReference type="NCBI Taxonomy" id="662367"/>
    <lineage>
        <taxon>Bacteria</taxon>
        <taxon>Pseudomonadati</taxon>
        <taxon>Bacteroidota</taxon>
        <taxon>Cytophagia</taxon>
        <taxon>Cytophagales</taxon>
        <taxon>Cytophagaceae</taxon>
        <taxon>Spirosoma</taxon>
    </lineage>
</organism>